<dbReference type="Proteomes" id="UP000655868">
    <property type="component" value="Unassembled WGS sequence"/>
</dbReference>
<name>A0A934NWW9_9NOCA</name>
<reference evidence="1" key="1">
    <citation type="submission" date="2020-12" db="EMBL/GenBank/DDBJ databases">
        <title>Antrihabitans popcorni sp. nov. and Antrihabitans auranticaus sp. nov., isolated from a larva cave.</title>
        <authorList>
            <person name="Lee S.D."/>
            <person name="Kim I.S."/>
        </authorList>
    </citation>
    <scope>NUCLEOTIDE SEQUENCE</scope>
    <source>
        <strain evidence="1">YC3-6</strain>
    </source>
</reference>
<evidence type="ECO:0000313" key="2">
    <source>
        <dbReference type="Proteomes" id="UP000655868"/>
    </source>
</evidence>
<comment type="caution">
    <text evidence="1">The sequence shown here is derived from an EMBL/GenBank/DDBJ whole genome shotgun (WGS) entry which is preliminary data.</text>
</comment>
<accession>A0A934NWW9</accession>
<protein>
    <submittedName>
        <fullName evidence="1">Uncharacterized protein</fullName>
    </submittedName>
</protein>
<dbReference type="AlphaFoldDB" id="A0A934NWW9"/>
<organism evidence="1 2">
    <name type="scientific">Antrihabitans stalagmiti</name>
    <dbReference type="NCBI Taxonomy" id="2799499"/>
    <lineage>
        <taxon>Bacteria</taxon>
        <taxon>Bacillati</taxon>
        <taxon>Actinomycetota</taxon>
        <taxon>Actinomycetes</taxon>
        <taxon>Mycobacteriales</taxon>
        <taxon>Nocardiaceae</taxon>
        <taxon>Antrihabitans</taxon>
    </lineage>
</organism>
<gene>
    <name evidence="1" type="ORF">JGU71_28100</name>
</gene>
<dbReference type="EMBL" id="JAEMNV010000014">
    <property type="protein sequence ID" value="MBJ8342758.1"/>
    <property type="molecule type" value="Genomic_DNA"/>
</dbReference>
<sequence length="136" mass="14563">MRIVVVIAALAITVAGCGGSDSVDEPQRDGKQEYATAQTLVDDWVDAGASSCPTSRDLDPAYASDQLRCGDINNLIVFSVYDTPTDLNAQRNLFADREASVTQQAVFGENWSVACSKTRVISCVEAQKLLGGDLLF</sequence>
<dbReference type="PROSITE" id="PS51257">
    <property type="entry name" value="PROKAR_LIPOPROTEIN"/>
    <property type="match status" value="1"/>
</dbReference>
<keyword evidence="2" id="KW-1185">Reference proteome</keyword>
<proteinExistence type="predicted"/>
<dbReference type="RefSeq" id="WP_199708461.1">
    <property type="nucleotide sequence ID" value="NZ_JAEMNV010000014.1"/>
</dbReference>
<evidence type="ECO:0000313" key="1">
    <source>
        <dbReference type="EMBL" id="MBJ8342758.1"/>
    </source>
</evidence>